<proteinExistence type="inferred from homology"/>
<dbReference type="GO" id="GO:0016020">
    <property type="term" value="C:membrane"/>
    <property type="evidence" value="ECO:0007669"/>
    <property type="project" value="TreeGrafter"/>
</dbReference>
<keyword evidence="2" id="KW-0560">Oxidoreductase</keyword>
<dbReference type="InterPro" id="IPR020904">
    <property type="entry name" value="Sc_DH/Rdtase_CS"/>
</dbReference>
<gene>
    <name evidence="4" type="ORF">UFOPK3564_02879</name>
</gene>
<evidence type="ECO:0000313" key="4">
    <source>
        <dbReference type="EMBL" id="CAB4939818.1"/>
    </source>
</evidence>
<dbReference type="SMART" id="SM00822">
    <property type="entry name" value="PKS_KR"/>
    <property type="match status" value="1"/>
</dbReference>
<accession>A0A6J7J8Z7</accession>
<feature type="domain" description="Ketoreductase" evidence="3">
    <location>
        <begin position="18"/>
        <end position="199"/>
    </location>
</feature>
<dbReference type="Gene3D" id="3.40.50.720">
    <property type="entry name" value="NAD(P)-binding Rossmann-like Domain"/>
    <property type="match status" value="1"/>
</dbReference>
<dbReference type="EMBL" id="CAFBMK010000233">
    <property type="protein sequence ID" value="CAB4939818.1"/>
    <property type="molecule type" value="Genomic_DNA"/>
</dbReference>
<dbReference type="PROSITE" id="PS00061">
    <property type="entry name" value="ADH_SHORT"/>
    <property type="match status" value="1"/>
</dbReference>
<sequence length="273" mass="28403">MSTQPPTIPPAADDPGHRFAVVTGGSSGIGRALAREFARGGFDVLVAAEDDAVHEVPAELAGTGRHAEAVQTDLATREGVDALYGRIAAIGRPVDAIALNAGFGVGGGSFLQTALEDHLRLIDLNVHGTVHLARHVAADMVRRGEGRMLFTSSLAAEMPGPYYATYAASKSFVQSFAEALRVELADAGVTVSALQPGPTDTEFFAASDMEGTTVDEGPKDDPDDVARKGFQALMDGDDHVVTGLRNKVQAAVAGVLPDPLAAKLHAKQAEPKD</sequence>
<dbReference type="PANTHER" id="PTHR44196">
    <property type="entry name" value="DEHYDROGENASE/REDUCTASE SDR FAMILY MEMBER 7B"/>
    <property type="match status" value="1"/>
</dbReference>
<evidence type="ECO:0000256" key="1">
    <source>
        <dbReference type="ARBA" id="ARBA00006484"/>
    </source>
</evidence>
<evidence type="ECO:0000259" key="3">
    <source>
        <dbReference type="SMART" id="SM00822"/>
    </source>
</evidence>
<dbReference type="CDD" id="cd05233">
    <property type="entry name" value="SDR_c"/>
    <property type="match status" value="1"/>
</dbReference>
<dbReference type="Pfam" id="PF00106">
    <property type="entry name" value="adh_short"/>
    <property type="match status" value="1"/>
</dbReference>
<dbReference type="AlphaFoldDB" id="A0A6J7J8Z7"/>
<dbReference type="InterPro" id="IPR036291">
    <property type="entry name" value="NAD(P)-bd_dom_sf"/>
</dbReference>
<dbReference type="PRINTS" id="PR00081">
    <property type="entry name" value="GDHRDH"/>
</dbReference>
<evidence type="ECO:0000256" key="2">
    <source>
        <dbReference type="ARBA" id="ARBA00023002"/>
    </source>
</evidence>
<dbReference type="PANTHER" id="PTHR44196:SF1">
    <property type="entry name" value="DEHYDROGENASE_REDUCTASE SDR FAMILY MEMBER 7B"/>
    <property type="match status" value="1"/>
</dbReference>
<organism evidence="4">
    <name type="scientific">freshwater metagenome</name>
    <dbReference type="NCBI Taxonomy" id="449393"/>
    <lineage>
        <taxon>unclassified sequences</taxon>
        <taxon>metagenomes</taxon>
        <taxon>ecological metagenomes</taxon>
    </lineage>
</organism>
<dbReference type="InterPro" id="IPR002347">
    <property type="entry name" value="SDR_fam"/>
</dbReference>
<dbReference type="GO" id="GO:0016491">
    <property type="term" value="F:oxidoreductase activity"/>
    <property type="evidence" value="ECO:0007669"/>
    <property type="project" value="UniProtKB-KW"/>
</dbReference>
<name>A0A6J7J8Z7_9ZZZZ</name>
<comment type="similarity">
    <text evidence="1">Belongs to the short-chain dehydrogenases/reductases (SDR) family.</text>
</comment>
<dbReference type="SUPFAM" id="SSF51735">
    <property type="entry name" value="NAD(P)-binding Rossmann-fold domains"/>
    <property type="match status" value="1"/>
</dbReference>
<protein>
    <submittedName>
        <fullName evidence="4">Unannotated protein</fullName>
    </submittedName>
</protein>
<reference evidence="4" key="1">
    <citation type="submission" date="2020-05" db="EMBL/GenBank/DDBJ databases">
        <authorList>
            <person name="Chiriac C."/>
            <person name="Salcher M."/>
            <person name="Ghai R."/>
            <person name="Kavagutti S V."/>
        </authorList>
    </citation>
    <scope>NUCLEOTIDE SEQUENCE</scope>
</reference>
<dbReference type="InterPro" id="IPR057326">
    <property type="entry name" value="KR_dom"/>
</dbReference>